<dbReference type="InterPro" id="IPR027156">
    <property type="entry name" value="APS2"/>
</dbReference>
<evidence type="ECO:0000256" key="13">
    <source>
        <dbReference type="SAM" id="MobiDB-lite"/>
    </source>
</evidence>
<evidence type="ECO:0000313" key="16">
    <source>
        <dbReference type="Proteomes" id="UP001255856"/>
    </source>
</evidence>
<dbReference type="GO" id="GO:0072583">
    <property type="term" value="P:clathrin-dependent endocytosis"/>
    <property type="evidence" value="ECO:0007669"/>
    <property type="project" value="InterPro"/>
</dbReference>
<feature type="domain" description="AP complex mu/sigma subunit" evidence="14">
    <location>
        <begin position="251"/>
        <end position="364"/>
    </location>
</feature>
<dbReference type="Gene3D" id="3.30.450.60">
    <property type="match status" value="1"/>
</dbReference>
<accession>A0AAD9IJM8</accession>
<evidence type="ECO:0000256" key="6">
    <source>
        <dbReference type="ARBA" id="ARBA00022475"/>
    </source>
</evidence>
<name>A0AAD9IJM8_PROWI</name>
<comment type="subcellular location">
    <subcellularLocation>
        <location evidence="1">Cell membrane</location>
    </subcellularLocation>
    <subcellularLocation>
        <location evidence="2">Membrane</location>
        <location evidence="2">Coated pit</location>
        <topology evidence="2">Peripheral membrane protein</topology>
        <orientation evidence="2">Cytoplasmic side</orientation>
    </subcellularLocation>
</comment>
<evidence type="ECO:0000259" key="14">
    <source>
        <dbReference type="Pfam" id="PF01217"/>
    </source>
</evidence>
<comment type="caution">
    <text evidence="15">The sequence shown here is derived from an EMBL/GenBank/DDBJ whole genome shotgun (WGS) entry which is preliminary data.</text>
</comment>
<evidence type="ECO:0000256" key="12">
    <source>
        <dbReference type="ARBA" id="ARBA00032648"/>
    </source>
</evidence>
<evidence type="ECO:0000256" key="7">
    <source>
        <dbReference type="ARBA" id="ARBA00022583"/>
    </source>
</evidence>
<feature type="region of interest" description="Disordered" evidence="13">
    <location>
        <begin position="60"/>
        <end position="80"/>
    </location>
</feature>
<evidence type="ECO:0000256" key="1">
    <source>
        <dbReference type="ARBA" id="ARBA00004236"/>
    </source>
</evidence>
<keyword evidence="9" id="KW-0472">Membrane</keyword>
<evidence type="ECO:0000256" key="5">
    <source>
        <dbReference type="ARBA" id="ARBA00022448"/>
    </source>
</evidence>
<dbReference type="InterPro" id="IPR011012">
    <property type="entry name" value="Longin-like_dom_sf"/>
</dbReference>
<dbReference type="EMBL" id="JASFZW010000002">
    <property type="protein sequence ID" value="KAK2079656.1"/>
    <property type="molecule type" value="Genomic_DNA"/>
</dbReference>
<dbReference type="InterPro" id="IPR022775">
    <property type="entry name" value="AP_mu_sigma_su"/>
</dbReference>
<sequence>MAIRCKGMDCDSLNFSLDVYSRILPYLMRMSQEDVVAELRHFSKDQAAKLRALMDTAGHSANVTPKKGHESASPRFGGSSFSRGLGPPLRVTPCKAPFSEPGLSDAFQRVVDPPTLVLDPSSEQASPSSVLQSLSLNFVLGKRENPDFGVDSVWPLKPDAEHDLLMPLHSAEHSYLFYDEFVPLGTEGSMSSTEHIDGTAIIHQELGPVPADAASPAKRRCTDAGLPFGQFGIALSQCGSVSSWPVADNFARLAKFYTPFSDEEKKRAEDEVYRLILNRDTKFTNFIEFKTYKLVYRRYAGLYFVFAVDTTDNELLYLETVHLFILDHYFGNVCELDLVFGFHKVYCILDEFIIGGEIQETSKKVPALERGVAQWERT</sequence>
<organism evidence="15 16">
    <name type="scientific">Prototheca wickerhamii</name>
    <dbReference type="NCBI Taxonomy" id="3111"/>
    <lineage>
        <taxon>Eukaryota</taxon>
        <taxon>Viridiplantae</taxon>
        <taxon>Chlorophyta</taxon>
        <taxon>core chlorophytes</taxon>
        <taxon>Trebouxiophyceae</taxon>
        <taxon>Chlorellales</taxon>
        <taxon>Chlorellaceae</taxon>
        <taxon>Prototheca</taxon>
    </lineage>
</organism>
<keyword evidence="5" id="KW-0813">Transport</keyword>
<evidence type="ECO:0000256" key="4">
    <source>
        <dbReference type="ARBA" id="ARBA00013914"/>
    </source>
</evidence>
<evidence type="ECO:0000256" key="9">
    <source>
        <dbReference type="ARBA" id="ARBA00023136"/>
    </source>
</evidence>
<dbReference type="PANTHER" id="PTHR11753">
    <property type="entry name" value="ADAPTOR COMPLEXES SMALL SUBUNIT FAMILY"/>
    <property type="match status" value="1"/>
</dbReference>
<dbReference type="GO" id="GO:0030122">
    <property type="term" value="C:AP-2 adaptor complex"/>
    <property type="evidence" value="ECO:0007669"/>
    <property type="project" value="InterPro"/>
</dbReference>
<evidence type="ECO:0000256" key="11">
    <source>
        <dbReference type="ARBA" id="ARBA00031686"/>
    </source>
</evidence>
<dbReference type="InterPro" id="IPR016635">
    <property type="entry name" value="AP_complex_ssu"/>
</dbReference>
<dbReference type="SUPFAM" id="SSF64356">
    <property type="entry name" value="SNARE-like"/>
    <property type="match status" value="1"/>
</dbReference>
<dbReference type="PROSITE" id="PS00989">
    <property type="entry name" value="CLAT_ADAPTOR_S"/>
    <property type="match status" value="1"/>
</dbReference>
<evidence type="ECO:0000256" key="2">
    <source>
        <dbReference type="ARBA" id="ARBA00004277"/>
    </source>
</evidence>
<dbReference type="AlphaFoldDB" id="A0AAD9IJM8"/>
<protein>
    <recommendedName>
        <fullName evidence="4">AP-2 complex subunit sigma</fullName>
    </recommendedName>
    <alternativeName>
        <fullName evidence="11">Clathrin assembly protein 2 sigma small chain</fullName>
    </alternativeName>
    <alternativeName>
        <fullName evidence="12">Sigma2-adaptin</fullName>
    </alternativeName>
</protein>
<keyword evidence="6" id="KW-1003">Cell membrane</keyword>
<evidence type="ECO:0000313" key="15">
    <source>
        <dbReference type="EMBL" id="KAK2079656.1"/>
    </source>
</evidence>
<evidence type="ECO:0000256" key="3">
    <source>
        <dbReference type="ARBA" id="ARBA00006972"/>
    </source>
</evidence>
<keyword evidence="7" id="KW-0254">Endocytosis</keyword>
<dbReference type="GO" id="GO:0006886">
    <property type="term" value="P:intracellular protein transport"/>
    <property type="evidence" value="ECO:0007669"/>
    <property type="project" value="InterPro"/>
</dbReference>
<dbReference type="CDD" id="cd14833">
    <property type="entry name" value="AP2_sigma"/>
    <property type="match status" value="1"/>
</dbReference>
<keyword evidence="8" id="KW-0653">Protein transport</keyword>
<reference evidence="15" key="1">
    <citation type="submission" date="2021-01" db="EMBL/GenBank/DDBJ databases">
        <authorList>
            <person name="Eckstrom K.M.E."/>
        </authorList>
    </citation>
    <scope>NUCLEOTIDE SEQUENCE</scope>
    <source>
        <strain evidence="15">UVCC 0001</strain>
    </source>
</reference>
<dbReference type="Proteomes" id="UP001255856">
    <property type="component" value="Unassembled WGS sequence"/>
</dbReference>
<evidence type="ECO:0000256" key="8">
    <source>
        <dbReference type="ARBA" id="ARBA00022927"/>
    </source>
</evidence>
<gene>
    <name evidence="15" type="ORF">QBZ16_002051</name>
</gene>
<evidence type="ECO:0000256" key="10">
    <source>
        <dbReference type="ARBA" id="ARBA00023176"/>
    </source>
</evidence>
<comment type="similarity">
    <text evidence="3">Belongs to the adaptor complexes small subunit family.</text>
</comment>
<keyword evidence="16" id="KW-1185">Reference proteome</keyword>
<keyword evidence="10" id="KW-0168">Coated pit</keyword>
<proteinExistence type="inferred from homology"/>
<dbReference type="InterPro" id="IPR000804">
    <property type="entry name" value="Clathrin_sm-chain_CS"/>
</dbReference>
<dbReference type="GO" id="GO:0035615">
    <property type="term" value="F:clathrin adaptor activity"/>
    <property type="evidence" value="ECO:0007669"/>
    <property type="project" value="InterPro"/>
</dbReference>
<dbReference type="Pfam" id="PF01217">
    <property type="entry name" value="Clat_adaptor_s"/>
    <property type="match status" value="1"/>
</dbReference>